<comment type="caution">
    <text evidence="1">The sequence shown here is derived from an EMBL/GenBank/DDBJ whole genome shotgun (WGS) entry which is preliminary data.</text>
</comment>
<protein>
    <submittedName>
        <fullName evidence="1">614_t:CDS:1</fullName>
    </submittedName>
</protein>
<sequence>LHFNVLDATPTQAERALYEQVSTLLRPTETLLDSLRRYEGCGDLIRKAISNPTPDNEEEAWQAVQPVVAKLKKYFEYSTSLEDALPELLKTLCEGNVRKNIEQYQALTKLLANILDFAFEFDYLKMKTPSIQNDFSYYRRTLSRGKHTNE</sequence>
<organism evidence="1 2">
    <name type="scientific">Scutellospora calospora</name>
    <dbReference type="NCBI Taxonomy" id="85575"/>
    <lineage>
        <taxon>Eukaryota</taxon>
        <taxon>Fungi</taxon>
        <taxon>Fungi incertae sedis</taxon>
        <taxon>Mucoromycota</taxon>
        <taxon>Glomeromycotina</taxon>
        <taxon>Glomeromycetes</taxon>
        <taxon>Diversisporales</taxon>
        <taxon>Gigasporaceae</taxon>
        <taxon>Scutellospora</taxon>
    </lineage>
</organism>
<reference evidence="1" key="1">
    <citation type="submission" date="2021-06" db="EMBL/GenBank/DDBJ databases">
        <authorList>
            <person name="Kallberg Y."/>
            <person name="Tangrot J."/>
            <person name="Rosling A."/>
        </authorList>
    </citation>
    <scope>NUCLEOTIDE SEQUENCE</scope>
    <source>
        <strain evidence="1">AU212A</strain>
    </source>
</reference>
<feature type="non-terminal residue" evidence="1">
    <location>
        <position position="1"/>
    </location>
</feature>
<gene>
    <name evidence="1" type="ORF">SCALOS_LOCUS8983</name>
</gene>
<name>A0ACA9NMR6_9GLOM</name>
<feature type="non-terminal residue" evidence="1">
    <location>
        <position position="150"/>
    </location>
</feature>
<dbReference type="Proteomes" id="UP000789860">
    <property type="component" value="Unassembled WGS sequence"/>
</dbReference>
<evidence type="ECO:0000313" key="2">
    <source>
        <dbReference type="Proteomes" id="UP000789860"/>
    </source>
</evidence>
<dbReference type="EMBL" id="CAJVPM010025887">
    <property type="protein sequence ID" value="CAG8659731.1"/>
    <property type="molecule type" value="Genomic_DNA"/>
</dbReference>
<evidence type="ECO:0000313" key="1">
    <source>
        <dbReference type="EMBL" id="CAG8659731.1"/>
    </source>
</evidence>
<keyword evidence="2" id="KW-1185">Reference proteome</keyword>
<accession>A0ACA9NMR6</accession>
<proteinExistence type="predicted"/>